<comment type="similarity">
    <text evidence="1">Belongs to the helicase family.</text>
</comment>
<dbReference type="GO" id="GO:0005524">
    <property type="term" value="F:ATP binding"/>
    <property type="evidence" value="ECO:0007669"/>
    <property type="project" value="UniProtKB-KW"/>
</dbReference>
<dbReference type="GO" id="GO:0006310">
    <property type="term" value="P:DNA recombination"/>
    <property type="evidence" value="ECO:0007669"/>
    <property type="project" value="UniProtKB-KW"/>
</dbReference>
<reference evidence="3 4" key="1">
    <citation type="journal article" date="2019" name="Sci. Rep.">
        <title>Orb-weaving spider Araneus ventricosus genome elucidates the spidroin gene catalogue.</title>
        <authorList>
            <person name="Kono N."/>
            <person name="Nakamura H."/>
            <person name="Ohtoshi R."/>
            <person name="Moran D.A.P."/>
            <person name="Shinohara A."/>
            <person name="Yoshida Y."/>
            <person name="Fujiwara M."/>
            <person name="Mori M."/>
            <person name="Tomita M."/>
            <person name="Arakawa K."/>
        </authorList>
    </citation>
    <scope>NUCLEOTIDE SEQUENCE [LARGE SCALE GENOMIC DNA]</scope>
</reference>
<evidence type="ECO:0000256" key="1">
    <source>
        <dbReference type="RuleBase" id="RU363044"/>
    </source>
</evidence>
<comment type="caution">
    <text evidence="3">The sequence shown here is derived from an EMBL/GenBank/DDBJ whole genome shotgun (WGS) entry which is preliminary data.</text>
</comment>
<dbReference type="GO" id="GO:0043139">
    <property type="term" value="F:5'-3' DNA helicase activity"/>
    <property type="evidence" value="ECO:0007669"/>
    <property type="project" value="UniProtKB-EC"/>
</dbReference>
<dbReference type="EC" id="5.6.2.3" evidence="1"/>
<keyword evidence="1" id="KW-0547">Nucleotide-binding</keyword>
<dbReference type="Gene3D" id="3.40.50.300">
    <property type="entry name" value="P-loop containing nucleotide triphosphate hydrolases"/>
    <property type="match status" value="1"/>
</dbReference>
<dbReference type="GO" id="GO:0000723">
    <property type="term" value="P:telomere maintenance"/>
    <property type="evidence" value="ECO:0007669"/>
    <property type="project" value="InterPro"/>
</dbReference>
<proteinExistence type="inferred from homology"/>
<keyword evidence="1" id="KW-0067">ATP-binding</keyword>
<keyword evidence="1" id="KW-0234">DNA repair</keyword>
<organism evidence="3 4">
    <name type="scientific">Araneus ventricosus</name>
    <name type="common">Orbweaver spider</name>
    <name type="synonym">Epeira ventricosa</name>
    <dbReference type="NCBI Taxonomy" id="182803"/>
    <lineage>
        <taxon>Eukaryota</taxon>
        <taxon>Metazoa</taxon>
        <taxon>Ecdysozoa</taxon>
        <taxon>Arthropoda</taxon>
        <taxon>Chelicerata</taxon>
        <taxon>Arachnida</taxon>
        <taxon>Araneae</taxon>
        <taxon>Araneomorphae</taxon>
        <taxon>Entelegynae</taxon>
        <taxon>Araneoidea</taxon>
        <taxon>Araneidae</taxon>
        <taxon>Araneus</taxon>
    </lineage>
</organism>
<dbReference type="InterPro" id="IPR027417">
    <property type="entry name" value="P-loop_NTPase"/>
</dbReference>
<dbReference type="AlphaFoldDB" id="A0A4Y2RYH8"/>
<keyword evidence="4" id="KW-1185">Reference proteome</keyword>
<keyword evidence="1" id="KW-0233">DNA recombination</keyword>
<name>A0A4Y2RYH8_ARAVE</name>
<keyword evidence="1" id="KW-0227">DNA damage</keyword>
<dbReference type="GO" id="GO:0016887">
    <property type="term" value="F:ATP hydrolysis activity"/>
    <property type="evidence" value="ECO:0007669"/>
    <property type="project" value="RHEA"/>
</dbReference>
<comment type="cofactor">
    <cofactor evidence="1">
        <name>Mg(2+)</name>
        <dbReference type="ChEBI" id="CHEBI:18420"/>
    </cofactor>
</comment>
<dbReference type="OrthoDB" id="6434334at2759"/>
<gene>
    <name evidence="3" type="ORF">AVEN_171953_1</name>
</gene>
<dbReference type="GO" id="GO:0006281">
    <property type="term" value="P:DNA repair"/>
    <property type="evidence" value="ECO:0007669"/>
    <property type="project" value="UniProtKB-KW"/>
</dbReference>
<evidence type="ECO:0000313" key="3">
    <source>
        <dbReference type="EMBL" id="GBN80406.1"/>
    </source>
</evidence>
<dbReference type="PANTHER" id="PTHR10492">
    <property type="match status" value="1"/>
</dbReference>
<evidence type="ECO:0000259" key="2">
    <source>
        <dbReference type="Pfam" id="PF05970"/>
    </source>
</evidence>
<evidence type="ECO:0000313" key="4">
    <source>
        <dbReference type="Proteomes" id="UP000499080"/>
    </source>
</evidence>
<dbReference type="EMBL" id="BGPR01018884">
    <property type="protein sequence ID" value="GBN80406.1"/>
    <property type="molecule type" value="Genomic_DNA"/>
</dbReference>
<comment type="catalytic activity">
    <reaction evidence="1">
        <text>ATP + H2O = ADP + phosphate + H(+)</text>
        <dbReference type="Rhea" id="RHEA:13065"/>
        <dbReference type="ChEBI" id="CHEBI:15377"/>
        <dbReference type="ChEBI" id="CHEBI:15378"/>
        <dbReference type="ChEBI" id="CHEBI:30616"/>
        <dbReference type="ChEBI" id="CHEBI:43474"/>
        <dbReference type="ChEBI" id="CHEBI:456216"/>
        <dbReference type="EC" id="5.6.2.3"/>
    </reaction>
</comment>
<protein>
    <recommendedName>
        <fullName evidence="1">ATP-dependent DNA helicase</fullName>
        <ecNumber evidence="1">5.6.2.3</ecNumber>
    </recommendedName>
</protein>
<keyword evidence="1" id="KW-0378">Hydrolase</keyword>
<accession>A0A4Y2RYH8</accession>
<keyword evidence="1" id="KW-0347">Helicase</keyword>
<dbReference type="Pfam" id="PF05970">
    <property type="entry name" value="PIF1"/>
    <property type="match status" value="1"/>
</dbReference>
<sequence>MDINVRAQTENPICNMSNRSGKAAILRTCILIVWDECTMSYKKGLADLDQTMLDLRNYNRIMGGVVILLLGDFRQTQLVISRATPADELNACLKASELCQYVQRKTSSTKMRVRVLGDIPSENFAKQLLSLGDGIFPTQSASDLISISSDFCVSVSSSKELMQHVFPDISNKYKDHHWL</sequence>
<feature type="domain" description="DNA helicase Pif1-like DEAD-box helicase" evidence="2">
    <location>
        <begin position="8"/>
        <end position="138"/>
    </location>
</feature>
<dbReference type="InterPro" id="IPR010285">
    <property type="entry name" value="DNA_helicase_pif1-like_DEAD"/>
</dbReference>
<dbReference type="Proteomes" id="UP000499080">
    <property type="component" value="Unassembled WGS sequence"/>
</dbReference>